<dbReference type="Gene3D" id="3.40.50.300">
    <property type="entry name" value="P-loop containing nucleotide triphosphate hydrolases"/>
    <property type="match status" value="1"/>
</dbReference>
<evidence type="ECO:0000256" key="1">
    <source>
        <dbReference type="ARBA" id="ARBA00004651"/>
    </source>
</evidence>
<organism evidence="8 9">
    <name type="scientific">[Clostridium] cellulosi</name>
    <dbReference type="NCBI Taxonomy" id="29343"/>
    <lineage>
        <taxon>Bacteria</taxon>
        <taxon>Bacillati</taxon>
        <taxon>Bacillota</taxon>
        <taxon>Clostridia</taxon>
        <taxon>Eubacteriales</taxon>
        <taxon>Oscillospiraceae</taxon>
        <taxon>Oscillospiraceae incertae sedis</taxon>
    </lineage>
</organism>
<dbReference type="KEGG" id="ccel:CCDG5_0648"/>
<keyword evidence="4 7" id="KW-0812">Transmembrane</keyword>
<feature type="transmembrane region" description="Helical" evidence="7">
    <location>
        <begin position="49"/>
        <end position="69"/>
    </location>
</feature>
<sequence>MFNYSKGEKAVAGVLAFVMIYGLLTYIFSIGNIFDATDKTIAFFSSIPYLWPAKILLSVICVIPMLFFGRNLNDISATRVGNGQHGTARWASKEEKIKQYPEVQPGYERQPGFVIERESKRKYWKIDTSDQNLLLISPPGGGKTKRVFIPTILYNGAVNRKTKGKGASMLILDCKGEELSTCGRQLEKDGYRVLYLDFRYPLKSFKVNLMNTVNEEIDKYKSESDQSKKILHYARAERYAKILSASIVKNVDVKGISDSGQFFNETSEGLITALILLVSEYGEKNQRHIISVFKLLIELNGLTEDSTETVQKNRLEELLKYVDNDRIMNFAGPSMKADVRTSMNIFSSALGKLVSFIDAELEQMVCEQSPEINDIDFIKEPTAIFLVVPDENTTRHFFASLFIRYLMNDLIEQANENPSGELSRQVLCLWDEFGNMPPIKDIDVLFTAVRSRGIRFMIALQSYAQLEKNYDSKMAKILRDACQITMFSYMSPSSRSTAEELSKTLDTMTVQSGSISAGSRTSTNLNMIARPLMTPGEIIGMPKGTFVVMKGGCLPVKVKLDLYWNYIKKLEPFTRNNQVELSNVSYLTSDEIKNYVARKKATLKIGMFDD</sequence>
<evidence type="ECO:0000256" key="4">
    <source>
        <dbReference type="ARBA" id="ARBA00022692"/>
    </source>
</evidence>
<evidence type="ECO:0000313" key="9">
    <source>
        <dbReference type="Proteomes" id="UP000032431"/>
    </source>
</evidence>
<dbReference type="SUPFAM" id="SSF52540">
    <property type="entry name" value="P-loop containing nucleoside triphosphate hydrolases"/>
    <property type="match status" value="1"/>
</dbReference>
<dbReference type="Pfam" id="PF02534">
    <property type="entry name" value="T4SS-DNA_transf"/>
    <property type="match status" value="1"/>
</dbReference>
<dbReference type="STRING" id="29343.CCDG5_0648"/>
<dbReference type="InterPro" id="IPR003688">
    <property type="entry name" value="TraG/VirD4"/>
</dbReference>
<evidence type="ECO:0000256" key="2">
    <source>
        <dbReference type="ARBA" id="ARBA00008806"/>
    </source>
</evidence>
<dbReference type="HOGENOM" id="CLU_015347_6_2_9"/>
<feature type="transmembrane region" description="Helical" evidence="7">
    <location>
        <begin position="12"/>
        <end position="34"/>
    </location>
</feature>
<keyword evidence="6 7" id="KW-0472">Membrane</keyword>
<reference evidence="9" key="1">
    <citation type="submission" date="2014-07" db="EMBL/GenBank/DDBJ databases">
        <authorList>
            <person name="Wibberg D."/>
        </authorList>
    </citation>
    <scope>NUCLEOTIDE SEQUENCE [LARGE SCALE GENOMIC DNA]</scope>
    <source>
        <strain evidence="9">DG5</strain>
    </source>
</reference>
<dbReference type="PANTHER" id="PTHR37937:SF1">
    <property type="entry name" value="CONJUGATIVE TRANSFER: DNA TRANSPORT"/>
    <property type="match status" value="1"/>
</dbReference>
<evidence type="ECO:0000313" key="8">
    <source>
        <dbReference type="EMBL" id="CDZ23778.1"/>
    </source>
</evidence>
<gene>
    <name evidence="8" type="ORF">CCDG5_0648</name>
</gene>
<dbReference type="CDD" id="cd01127">
    <property type="entry name" value="TrwB_TraG_TraD_VirD4"/>
    <property type="match status" value="1"/>
</dbReference>
<comment type="subcellular location">
    <subcellularLocation>
        <location evidence="1">Cell membrane</location>
        <topology evidence="1">Multi-pass membrane protein</topology>
    </subcellularLocation>
</comment>
<dbReference type="EMBL" id="LM995447">
    <property type="protein sequence ID" value="CDZ23778.1"/>
    <property type="molecule type" value="Genomic_DNA"/>
</dbReference>
<accession>A0A078KMT7</accession>
<evidence type="ECO:0000256" key="5">
    <source>
        <dbReference type="ARBA" id="ARBA00022989"/>
    </source>
</evidence>
<dbReference type="PANTHER" id="PTHR37937">
    <property type="entry name" value="CONJUGATIVE TRANSFER: DNA TRANSPORT"/>
    <property type="match status" value="1"/>
</dbReference>
<dbReference type="InterPro" id="IPR027417">
    <property type="entry name" value="P-loop_NTPase"/>
</dbReference>
<comment type="similarity">
    <text evidence="2">Belongs to the VirD4/TraG family.</text>
</comment>
<dbReference type="OrthoDB" id="9766496at2"/>
<dbReference type="GO" id="GO:0005886">
    <property type="term" value="C:plasma membrane"/>
    <property type="evidence" value="ECO:0007669"/>
    <property type="project" value="UniProtKB-SubCell"/>
</dbReference>
<keyword evidence="9" id="KW-1185">Reference proteome</keyword>
<keyword evidence="3" id="KW-1003">Cell membrane</keyword>
<protein>
    <submittedName>
        <fullName evidence="8">Uncharacterized protein</fullName>
    </submittedName>
</protein>
<dbReference type="PATRIC" id="fig|29343.3.peg.677"/>
<dbReference type="AlphaFoldDB" id="A0A078KMT7"/>
<proteinExistence type="inferred from homology"/>
<dbReference type="Proteomes" id="UP000032431">
    <property type="component" value="Chromosome I"/>
</dbReference>
<keyword evidence="5 7" id="KW-1133">Transmembrane helix</keyword>
<dbReference type="InterPro" id="IPR051539">
    <property type="entry name" value="T4SS-coupling_protein"/>
</dbReference>
<evidence type="ECO:0000256" key="7">
    <source>
        <dbReference type="SAM" id="Phobius"/>
    </source>
</evidence>
<evidence type="ECO:0000256" key="3">
    <source>
        <dbReference type="ARBA" id="ARBA00022475"/>
    </source>
</evidence>
<name>A0A078KMT7_9FIRM</name>
<evidence type="ECO:0000256" key="6">
    <source>
        <dbReference type="ARBA" id="ARBA00023136"/>
    </source>
</evidence>